<dbReference type="PANTHER" id="PTHR47894">
    <property type="entry name" value="HTH-TYPE TRANSCRIPTIONAL REGULATOR GADX"/>
    <property type="match status" value="1"/>
</dbReference>
<protein>
    <submittedName>
        <fullName evidence="5">Helix-turn-helix transcriptional regulator</fullName>
    </submittedName>
</protein>
<name>A0ABZ2M7F6_9BACT</name>
<dbReference type="InterPro" id="IPR020449">
    <property type="entry name" value="Tscrpt_reg_AraC-type_HTH"/>
</dbReference>
<dbReference type="Proteomes" id="UP001370348">
    <property type="component" value="Chromosome"/>
</dbReference>
<dbReference type="PROSITE" id="PS01124">
    <property type="entry name" value="HTH_ARAC_FAMILY_2"/>
    <property type="match status" value="1"/>
</dbReference>
<evidence type="ECO:0000256" key="3">
    <source>
        <dbReference type="ARBA" id="ARBA00023163"/>
    </source>
</evidence>
<dbReference type="SUPFAM" id="SSF46689">
    <property type="entry name" value="Homeodomain-like"/>
    <property type="match status" value="1"/>
</dbReference>
<dbReference type="InterPro" id="IPR009057">
    <property type="entry name" value="Homeodomain-like_sf"/>
</dbReference>
<dbReference type="EMBL" id="CP089984">
    <property type="protein sequence ID" value="WXB18415.1"/>
    <property type="molecule type" value="Genomic_DNA"/>
</dbReference>
<evidence type="ECO:0000256" key="2">
    <source>
        <dbReference type="ARBA" id="ARBA00023125"/>
    </source>
</evidence>
<evidence type="ECO:0000313" key="5">
    <source>
        <dbReference type="EMBL" id="WXB18415.1"/>
    </source>
</evidence>
<reference evidence="5 6" key="1">
    <citation type="submission" date="2021-12" db="EMBL/GenBank/DDBJ databases">
        <title>Discovery of the Pendulisporaceae a myxobacterial family with distinct sporulation behavior and unique specialized metabolism.</title>
        <authorList>
            <person name="Garcia R."/>
            <person name="Popoff A."/>
            <person name="Bader C.D."/>
            <person name="Loehr J."/>
            <person name="Walesch S."/>
            <person name="Walt C."/>
            <person name="Boldt J."/>
            <person name="Bunk B."/>
            <person name="Haeckl F.J.F.P.J."/>
            <person name="Gunesch A.P."/>
            <person name="Birkelbach J."/>
            <person name="Nuebel U."/>
            <person name="Pietschmann T."/>
            <person name="Bach T."/>
            <person name="Mueller R."/>
        </authorList>
    </citation>
    <scope>NUCLEOTIDE SEQUENCE [LARGE SCALE GENOMIC DNA]</scope>
    <source>
        <strain evidence="5 6">MSr11954</strain>
    </source>
</reference>
<evidence type="ECO:0000256" key="1">
    <source>
        <dbReference type="ARBA" id="ARBA00023015"/>
    </source>
</evidence>
<dbReference type="PRINTS" id="PR00032">
    <property type="entry name" value="HTHARAC"/>
</dbReference>
<feature type="domain" description="HTH araC/xylS-type" evidence="4">
    <location>
        <begin position="43"/>
        <end position="141"/>
    </location>
</feature>
<keyword evidence="1" id="KW-0805">Transcription regulation</keyword>
<dbReference type="RefSeq" id="WP_394828044.1">
    <property type="nucleotide sequence ID" value="NZ_CP089984.1"/>
</dbReference>
<organism evidence="5 6">
    <name type="scientific">Pendulispora albinea</name>
    <dbReference type="NCBI Taxonomy" id="2741071"/>
    <lineage>
        <taxon>Bacteria</taxon>
        <taxon>Pseudomonadati</taxon>
        <taxon>Myxococcota</taxon>
        <taxon>Myxococcia</taxon>
        <taxon>Myxococcales</taxon>
        <taxon>Sorangiineae</taxon>
        <taxon>Pendulisporaceae</taxon>
        <taxon>Pendulispora</taxon>
    </lineage>
</organism>
<accession>A0ABZ2M7F6</accession>
<keyword evidence="6" id="KW-1185">Reference proteome</keyword>
<dbReference type="Gene3D" id="1.10.10.60">
    <property type="entry name" value="Homeodomain-like"/>
    <property type="match status" value="1"/>
</dbReference>
<proteinExistence type="predicted"/>
<evidence type="ECO:0000259" key="4">
    <source>
        <dbReference type="PROSITE" id="PS01124"/>
    </source>
</evidence>
<gene>
    <name evidence="5" type="ORF">LZC94_14370</name>
</gene>
<dbReference type="SMART" id="SM00342">
    <property type="entry name" value="HTH_ARAC"/>
    <property type="match status" value="1"/>
</dbReference>
<dbReference type="InterPro" id="IPR018060">
    <property type="entry name" value="HTH_AraC"/>
</dbReference>
<dbReference type="Pfam" id="PF12833">
    <property type="entry name" value="HTH_18"/>
    <property type="match status" value="1"/>
</dbReference>
<dbReference type="PANTHER" id="PTHR47894:SF1">
    <property type="entry name" value="HTH-TYPE TRANSCRIPTIONAL REGULATOR VQSM"/>
    <property type="match status" value="1"/>
</dbReference>
<evidence type="ECO:0000313" key="6">
    <source>
        <dbReference type="Proteomes" id="UP001370348"/>
    </source>
</evidence>
<sequence length="148" mass="16994">MNPEHHALLRALRPHGADPVLANLIGQQAETMLADLRRTSTSDDVRRAVREELRSGAPAMDRIARRLSTTPSTLRRRLSEEGVRYKDLLESARRESAYAYLRDPSLTMTEIAFRLGYRDATAFFRVFKRWTGQTPTEYRRSSESPSRS</sequence>
<keyword evidence="2" id="KW-0238">DNA-binding</keyword>
<keyword evidence="3" id="KW-0804">Transcription</keyword>